<comment type="caution">
    <text evidence="1">The sequence shown here is derived from an EMBL/GenBank/DDBJ whole genome shotgun (WGS) entry which is preliminary data.</text>
</comment>
<gene>
    <name evidence="1" type="ORF">LCGC14_2855730</name>
</gene>
<sequence length="264" mass="29539">MENLTCNFAGVVREEILEGRKHLVAPATLIVPGVLNGSLGPLYYPPEELAEKPAIWNHKPIIVYHPAPGQSACDPDVINSRKIGLIMNTKFEDGKLKAEAWLEPTRMEKVDNRVAEAIENQEMVEISTGVFTDNELTEGEWNGEKYDAIARNYRADHLAILPDQTGACSIADGAGLLRLNQAIKKNPRLLQRISTVIEQDLKLNELSHSNVRSALNAKIREKHGEDTWVEDVYDTFFVFQNGPKLFKQNYSETDNQVTLGGMVE</sequence>
<accession>A0A0F8Y7A3</accession>
<dbReference type="AlphaFoldDB" id="A0A0F8Y7A3"/>
<dbReference type="Pfam" id="PF09979">
    <property type="entry name" value="DUF2213"/>
    <property type="match status" value="1"/>
</dbReference>
<feature type="non-terminal residue" evidence="1">
    <location>
        <position position="264"/>
    </location>
</feature>
<protein>
    <recommendedName>
        <fullName evidence="2">DUF2213 domain-containing protein</fullName>
    </recommendedName>
</protein>
<proteinExistence type="predicted"/>
<name>A0A0F8Y7A3_9ZZZZ</name>
<evidence type="ECO:0008006" key="2">
    <source>
        <dbReference type="Google" id="ProtNLM"/>
    </source>
</evidence>
<reference evidence="1" key="1">
    <citation type="journal article" date="2015" name="Nature">
        <title>Complex archaea that bridge the gap between prokaryotes and eukaryotes.</title>
        <authorList>
            <person name="Spang A."/>
            <person name="Saw J.H."/>
            <person name="Jorgensen S.L."/>
            <person name="Zaremba-Niedzwiedzka K."/>
            <person name="Martijn J."/>
            <person name="Lind A.E."/>
            <person name="van Eijk R."/>
            <person name="Schleper C."/>
            <person name="Guy L."/>
            <person name="Ettema T.J."/>
        </authorList>
    </citation>
    <scope>NUCLEOTIDE SEQUENCE</scope>
</reference>
<organism evidence="1">
    <name type="scientific">marine sediment metagenome</name>
    <dbReference type="NCBI Taxonomy" id="412755"/>
    <lineage>
        <taxon>unclassified sequences</taxon>
        <taxon>metagenomes</taxon>
        <taxon>ecological metagenomes</taxon>
    </lineage>
</organism>
<evidence type="ECO:0000313" key="1">
    <source>
        <dbReference type="EMBL" id="KKK77228.1"/>
    </source>
</evidence>
<dbReference type="InterPro" id="IPR016913">
    <property type="entry name" value="UCP029215"/>
</dbReference>
<dbReference type="EMBL" id="LAZR01055055">
    <property type="protein sequence ID" value="KKK77228.1"/>
    <property type="molecule type" value="Genomic_DNA"/>
</dbReference>